<evidence type="ECO:0000313" key="3">
    <source>
        <dbReference type="EMBL" id="QUT07500.1"/>
    </source>
</evidence>
<sequence>MNRFWQLTAYPQGTDFASGITLQEEAMPEIGENQLLVENLWLSLDAGTRMWLTPRTDSYMDPTPLGSKIIGFVLSRVVQSRHAGFKEGDIVRAYGQWADYSVLYPDMGDIWVVEDIGDMRQHFAVLGPNGWTAYVGLTEYGKVRPGETVLVSAAAGATGLLAAQFAKAMGCRVIGIAGGPDKAALLTGTWGLDAAIDYKAQDVGGALAQIAPGGIDCYFDCVGGPILDAVLPNMAMNGRVAVCGLISTYDKEEREGPRNFDLILMKRLTIAGFFSPDFYFRGGEINRLTRPWLEAGKVGMAFDTTQGLENTLTAYGKLFSGGNVGKVMVKLTD</sequence>
<keyword evidence="1" id="KW-0560">Oxidoreductase</keyword>
<name>A0A975K9X7_9SPHN</name>
<dbReference type="SMART" id="SM00829">
    <property type="entry name" value="PKS_ER"/>
    <property type="match status" value="1"/>
</dbReference>
<dbReference type="Pfam" id="PF00107">
    <property type="entry name" value="ADH_zinc_N"/>
    <property type="match status" value="1"/>
</dbReference>
<evidence type="ECO:0000259" key="2">
    <source>
        <dbReference type="SMART" id="SM00829"/>
    </source>
</evidence>
<dbReference type="InterPro" id="IPR013149">
    <property type="entry name" value="ADH-like_C"/>
</dbReference>
<proteinExistence type="predicted"/>
<evidence type="ECO:0000313" key="4">
    <source>
        <dbReference type="Proteomes" id="UP000681425"/>
    </source>
</evidence>
<dbReference type="InterPro" id="IPR045010">
    <property type="entry name" value="MDR_fam"/>
</dbReference>
<dbReference type="Pfam" id="PF16884">
    <property type="entry name" value="ADH_N_2"/>
    <property type="match status" value="1"/>
</dbReference>
<organism evidence="3 4">
    <name type="scientific">Sphingobium phenoxybenzoativorans</name>
    <dbReference type="NCBI Taxonomy" id="1592790"/>
    <lineage>
        <taxon>Bacteria</taxon>
        <taxon>Pseudomonadati</taxon>
        <taxon>Pseudomonadota</taxon>
        <taxon>Alphaproteobacteria</taxon>
        <taxon>Sphingomonadales</taxon>
        <taxon>Sphingomonadaceae</taxon>
        <taxon>Sphingobium</taxon>
    </lineage>
</organism>
<dbReference type="PANTHER" id="PTHR43205">
    <property type="entry name" value="PROSTAGLANDIN REDUCTASE"/>
    <property type="match status" value="1"/>
</dbReference>
<dbReference type="EMBL" id="CP073910">
    <property type="protein sequence ID" value="QUT07500.1"/>
    <property type="molecule type" value="Genomic_DNA"/>
</dbReference>
<protein>
    <submittedName>
        <fullName evidence="3">NADP-dependent oxidoreductase</fullName>
    </submittedName>
</protein>
<dbReference type="SUPFAM" id="SSF50129">
    <property type="entry name" value="GroES-like"/>
    <property type="match status" value="1"/>
</dbReference>
<accession>A0A975K9X7</accession>
<dbReference type="Gene3D" id="3.40.50.720">
    <property type="entry name" value="NAD(P)-binding Rossmann-like Domain"/>
    <property type="match status" value="1"/>
</dbReference>
<dbReference type="PANTHER" id="PTHR43205:SF7">
    <property type="entry name" value="PROSTAGLANDIN REDUCTASE 1"/>
    <property type="match status" value="1"/>
</dbReference>
<dbReference type="KEGG" id="spph:KFK14_08940"/>
<dbReference type="InterPro" id="IPR011032">
    <property type="entry name" value="GroES-like_sf"/>
</dbReference>
<dbReference type="Gene3D" id="3.90.180.10">
    <property type="entry name" value="Medium-chain alcohol dehydrogenases, catalytic domain"/>
    <property type="match status" value="1"/>
</dbReference>
<gene>
    <name evidence="3" type="ORF">KFK14_08940</name>
</gene>
<reference evidence="3" key="1">
    <citation type="submission" date="2021-04" db="EMBL/GenBank/DDBJ databases">
        <title>Isolation of p-tert-butylphenol degrading bacteria Sphingobium phenoxybenzoativorans Tas13 from active sludge.</title>
        <authorList>
            <person name="Li Y."/>
        </authorList>
    </citation>
    <scope>NUCLEOTIDE SEQUENCE</scope>
    <source>
        <strain evidence="3">Tas13</strain>
    </source>
</reference>
<dbReference type="CDD" id="cd05288">
    <property type="entry name" value="PGDH"/>
    <property type="match status" value="1"/>
</dbReference>
<feature type="domain" description="Enoyl reductase (ER)" evidence="2">
    <location>
        <begin position="17"/>
        <end position="329"/>
    </location>
</feature>
<keyword evidence="4" id="KW-1185">Reference proteome</keyword>
<dbReference type="InterPro" id="IPR036291">
    <property type="entry name" value="NAD(P)-bd_dom_sf"/>
</dbReference>
<dbReference type="AlphaFoldDB" id="A0A975K9X7"/>
<dbReference type="GO" id="GO:0016628">
    <property type="term" value="F:oxidoreductase activity, acting on the CH-CH group of donors, NAD or NADP as acceptor"/>
    <property type="evidence" value="ECO:0007669"/>
    <property type="project" value="InterPro"/>
</dbReference>
<evidence type="ECO:0000256" key="1">
    <source>
        <dbReference type="ARBA" id="ARBA00023002"/>
    </source>
</evidence>
<dbReference type="Proteomes" id="UP000681425">
    <property type="component" value="Chromosome"/>
</dbReference>
<dbReference type="SUPFAM" id="SSF51735">
    <property type="entry name" value="NAD(P)-binding Rossmann-fold domains"/>
    <property type="match status" value="1"/>
</dbReference>
<dbReference type="InterPro" id="IPR020843">
    <property type="entry name" value="ER"/>
</dbReference>
<dbReference type="RefSeq" id="WP_212610635.1">
    <property type="nucleotide sequence ID" value="NZ_CP073910.1"/>
</dbReference>
<dbReference type="InterPro" id="IPR041694">
    <property type="entry name" value="ADH_N_2"/>
</dbReference>
<dbReference type="FunFam" id="3.40.50.720:FF:000121">
    <property type="entry name" value="Prostaglandin reductase 2"/>
    <property type="match status" value="1"/>
</dbReference>